<protein>
    <submittedName>
        <fullName evidence="1">Uncharacterized protein</fullName>
    </submittedName>
</protein>
<proteinExistence type="predicted"/>
<organism evidence="1">
    <name type="scientific">Anguilla anguilla</name>
    <name type="common">European freshwater eel</name>
    <name type="synonym">Muraena anguilla</name>
    <dbReference type="NCBI Taxonomy" id="7936"/>
    <lineage>
        <taxon>Eukaryota</taxon>
        <taxon>Metazoa</taxon>
        <taxon>Chordata</taxon>
        <taxon>Craniata</taxon>
        <taxon>Vertebrata</taxon>
        <taxon>Euteleostomi</taxon>
        <taxon>Actinopterygii</taxon>
        <taxon>Neopterygii</taxon>
        <taxon>Teleostei</taxon>
        <taxon>Anguilliformes</taxon>
        <taxon>Anguillidae</taxon>
        <taxon>Anguilla</taxon>
    </lineage>
</organism>
<reference evidence="1" key="2">
    <citation type="journal article" date="2015" name="Fish Shellfish Immunol.">
        <title>Early steps in the European eel (Anguilla anguilla)-Vibrio vulnificus interaction in the gills: Role of the RtxA13 toxin.</title>
        <authorList>
            <person name="Callol A."/>
            <person name="Pajuelo D."/>
            <person name="Ebbesson L."/>
            <person name="Teles M."/>
            <person name="MacKenzie S."/>
            <person name="Amaro C."/>
        </authorList>
    </citation>
    <scope>NUCLEOTIDE SEQUENCE</scope>
</reference>
<sequence length="57" mass="6187">MVFASMESRVCVSLEDVCLRGRHWSIAGKFPAPLPSMESGSSCGFYLPDVNGHSKIV</sequence>
<dbReference type="EMBL" id="GBXM01063689">
    <property type="protein sequence ID" value="JAH44888.1"/>
    <property type="molecule type" value="Transcribed_RNA"/>
</dbReference>
<dbReference type="AlphaFoldDB" id="A0A0E9SWI9"/>
<name>A0A0E9SWI9_ANGAN</name>
<evidence type="ECO:0000313" key="1">
    <source>
        <dbReference type="EMBL" id="JAH44888.1"/>
    </source>
</evidence>
<reference evidence="1" key="1">
    <citation type="submission" date="2014-11" db="EMBL/GenBank/DDBJ databases">
        <authorList>
            <person name="Amaro Gonzalez C."/>
        </authorList>
    </citation>
    <scope>NUCLEOTIDE SEQUENCE</scope>
</reference>
<accession>A0A0E9SWI9</accession>